<accession>A0A850NQX5</accession>
<dbReference type="EMBL" id="JACHXV010000023">
    <property type="protein sequence ID" value="MBB3175264.1"/>
    <property type="molecule type" value="Genomic_DNA"/>
</dbReference>
<sequence>MSGTVSIGATSPGGFASGADALGGSAAHEQAFAAAVQASSPAQQVDAQPAVSTHGMMTDVTQRLDSVADGLRIDPVAKGDAAQLQALAPGDPASAAPEHARAPKSIDQVTQEALDSYRSSIVLSVEAQVATNGSSTSTKTFNSLMRGS</sequence>
<comment type="caution">
    <text evidence="3">The sequence shown here is derived from an EMBL/GenBank/DDBJ whole genome shotgun (WGS) entry which is preliminary data.</text>
</comment>
<dbReference type="RefSeq" id="WP_176625538.1">
    <property type="nucleotide sequence ID" value="NZ_JABXXQ010000336.1"/>
</dbReference>
<keyword evidence="4" id="KW-1185">Reference proteome</keyword>
<reference evidence="3 5" key="1">
    <citation type="submission" date="2020-06" db="EMBL/GenBank/DDBJ databases">
        <title>Description of novel acetic acid bacteria.</title>
        <authorList>
            <person name="Sombolestani A."/>
        </authorList>
    </citation>
    <scope>NUCLEOTIDE SEQUENCE [LARGE SCALE GENOMIC DNA]</scope>
    <source>
        <strain evidence="3 5">LMG 26838</strain>
    </source>
</reference>
<evidence type="ECO:0000313" key="4">
    <source>
        <dbReference type="Proteomes" id="UP000557688"/>
    </source>
</evidence>
<proteinExistence type="predicted"/>
<organism evidence="3 5">
    <name type="scientific">Endobacter medicaginis</name>
    <dbReference type="NCBI Taxonomy" id="1181271"/>
    <lineage>
        <taxon>Bacteria</taxon>
        <taxon>Pseudomonadati</taxon>
        <taxon>Pseudomonadota</taxon>
        <taxon>Alphaproteobacteria</taxon>
        <taxon>Acetobacterales</taxon>
        <taxon>Acetobacteraceae</taxon>
        <taxon>Endobacter</taxon>
    </lineage>
</organism>
<name>A0A850NQX5_9PROT</name>
<gene>
    <name evidence="2" type="ORF">FHR90_003118</name>
    <name evidence="3" type="ORF">HUK83_13290</name>
</gene>
<evidence type="ECO:0000313" key="5">
    <source>
        <dbReference type="Proteomes" id="UP000565205"/>
    </source>
</evidence>
<protein>
    <submittedName>
        <fullName evidence="3">Uncharacterized protein</fullName>
    </submittedName>
</protein>
<evidence type="ECO:0000313" key="3">
    <source>
        <dbReference type="EMBL" id="NVN31304.1"/>
    </source>
</evidence>
<dbReference type="EMBL" id="JABXXQ010000336">
    <property type="protein sequence ID" value="NVN31304.1"/>
    <property type="molecule type" value="Genomic_DNA"/>
</dbReference>
<dbReference type="Proteomes" id="UP000557688">
    <property type="component" value="Unassembled WGS sequence"/>
</dbReference>
<evidence type="ECO:0000256" key="1">
    <source>
        <dbReference type="SAM" id="MobiDB-lite"/>
    </source>
</evidence>
<evidence type="ECO:0000313" key="2">
    <source>
        <dbReference type="EMBL" id="MBB3175264.1"/>
    </source>
</evidence>
<dbReference type="AlphaFoldDB" id="A0A850NQX5"/>
<feature type="region of interest" description="Disordered" evidence="1">
    <location>
        <begin position="1"/>
        <end position="21"/>
    </location>
</feature>
<reference evidence="2 4" key="2">
    <citation type="submission" date="2020-08" db="EMBL/GenBank/DDBJ databases">
        <title>Genomic Encyclopedia of Type Strains, Phase III (KMG-III): the genomes of soil and plant-associated and newly described type strains.</title>
        <authorList>
            <person name="Whitman W."/>
        </authorList>
    </citation>
    <scope>NUCLEOTIDE SEQUENCE [LARGE SCALE GENOMIC DNA]</scope>
    <source>
        <strain evidence="2 4">CECT 8088</strain>
    </source>
</reference>
<dbReference type="Proteomes" id="UP000565205">
    <property type="component" value="Unassembled WGS sequence"/>
</dbReference>